<gene>
    <name evidence="2" type="ORF">RDB_LOCUS7518</name>
</gene>
<evidence type="ECO:0000313" key="3">
    <source>
        <dbReference type="Proteomes" id="UP000663888"/>
    </source>
</evidence>
<protein>
    <recommendedName>
        <fullName evidence="1">CCL2-like lectin domain-containing protein</fullName>
    </recommendedName>
</protein>
<evidence type="ECO:0000259" key="1">
    <source>
        <dbReference type="Pfam" id="PF21595"/>
    </source>
</evidence>
<dbReference type="AlphaFoldDB" id="A0A8H3A883"/>
<evidence type="ECO:0000313" key="2">
    <source>
        <dbReference type="EMBL" id="CAE6406292.1"/>
    </source>
</evidence>
<dbReference type="EMBL" id="CAJMWX010000169">
    <property type="protein sequence ID" value="CAE6406292.1"/>
    <property type="molecule type" value="Genomic_DNA"/>
</dbReference>
<proteinExistence type="predicted"/>
<accession>A0A8H3A883</accession>
<reference evidence="2" key="1">
    <citation type="submission" date="2021-01" db="EMBL/GenBank/DDBJ databases">
        <authorList>
            <person name="Kaushik A."/>
        </authorList>
    </citation>
    <scope>NUCLEOTIDE SEQUENCE</scope>
    <source>
        <strain evidence="2">AG4-R118</strain>
    </source>
</reference>
<dbReference type="InterPro" id="IPR048746">
    <property type="entry name" value="CCL2-like_lectin"/>
</dbReference>
<dbReference type="Proteomes" id="UP000663888">
    <property type="component" value="Unassembled WGS sequence"/>
</dbReference>
<organism evidence="2 3">
    <name type="scientific">Rhizoctonia solani</name>
    <dbReference type="NCBI Taxonomy" id="456999"/>
    <lineage>
        <taxon>Eukaryota</taxon>
        <taxon>Fungi</taxon>
        <taxon>Dikarya</taxon>
        <taxon>Basidiomycota</taxon>
        <taxon>Agaricomycotina</taxon>
        <taxon>Agaricomycetes</taxon>
        <taxon>Cantharellales</taxon>
        <taxon>Ceratobasidiaceae</taxon>
        <taxon>Rhizoctonia</taxon>
    </lineage>
</organism>
<comment type="caution">
    <text evidence="2">The sequence shown here is derived from an EMBL/GenBank/DDBJ whole genome shotgun (WGS) entry which is preliminary data.</text>
</comment>
<dbReference type="Gene3D" id="2.80.10.50">
    <property type="match status" value="1"/>
</dbReference>
<sequence>MSSAPKQTNKTPQFQLDPGVYIIYNCVLSSNGEQLAITFKGQDKSITVTPLDSSSSNQQNLKYNEERATPLQYEEPQASQGLAAGWRDTIYTGQKKLQNWGITKDEPAYTIRDGDKSIMWSIQSAARDALVIPLKEAIGEKQCWIFCKVDTPLPC</sequence>
<feature type="domain" description="CCL2-like lectin" evidence="1">
    <location>
        <begin position="19"/>
        <end position="144"/>
    </location>
</feature>
<dbReference type="Pfam" id="PF21595">
    <property type="entry name" value="CCL2-like"/>
    <property type="match status" value="1"/>
</dbReference>
<name>A0A8H3A883_9AGAM</name>